<dbReference type="EMBL" id="JANJQO010001556">
    <property type="protein sequence ID" value="KAJ2970333.1"/>
    <property type="molecule type" value="Genomic_DNA"/>
</dbReference>
<organism evidence="1 2">
    <name type="scientific">Zarea fungicola</name>
    <dbReference type="NCBI Taxonomy" id="93591"/>
    <lineage>
        <taxon>Eukaryota</taxon>
        <taxon>Fungi</taxon>
        <taxon>Dikarya</taxon>
        <taxon>Ascomycota</taxon>
        <taxon>Pezizomycotina</taxon>
        <taxon>Sordariomycetes</taxon>
        <taxon>Hypocreomycetidae</taxon>
        <taxon>Hypocreales</taxon>
        <taxon>Cordycipitaceae</taxon>
        <taxon>Zarea</taxon>
    </lineage>
</organism>
<comment type="caution">
    <text evidence="1">The sequence shown here is derived from an EMBL/GenBank/DDBJ whole genome shotgun (WGS) entry which is preliminary data.</text>
</comment>
<keyword evidence="2" id="KW-1185">Reference proteome</keyword>
<dbReference type="Proteomes" id="UP001143910">
    <property type="component" value="Unassembled WGS sequence"/>
</dbReference>
<proteinExistence type="predicted"/>
<accession>A0ACC1MUB9</accession>
<evidence type="ECO:0000313" key="2">
    <source>
        <dbReference type="Proteomes" id="UP001143910"/>
    </source>
</evidence>
<name>A0ACC1MUB9_9HYPO</name>
<gene>
    <name evidence="1" type="ORF">NQ176_g8237</name>
</gene>
<protein>
    <submittedName>
        <fullName evidence="1">Uncharacterized protein</fullName>
    </submittedName>
</protein>
<reference evidence="1" key="1">
    <citation type="submission" date="2022-08" db="EMBL/GenBank/DDBJ databases">
        <title>Genome Sequence of Lecanicillium fungicola.</title>
        <authorList>
            <person name="Buettner E."/>
        </authorList>
    </citation>
    <scope>NUCLEOTIDE SEQUENCE</scope>
    <source>
        <strain evidence="1">Babe33</strain>
    </source>
</reference>
<sequence>MTRIAIIGAGPAGLTLARILQNHGVEFTVFEKQHAAVEEWPATTLDIHVETGQRAIKESGLWDEFVKLARYDSEDFILVDKNNKTHLDLRGIDTGRPEIDRSQLRKIFLDALGPEAIQWGKTVVQVKNGTIYFTDGAESGFDLVVGADGAWSKVRTALTYIPPFYSGVSGLQLWISDINARYPELGEMEACGLA</sequence>
<evidence type="ECO:0000313" key="1">
    <source>
        <dbReference type="EMBL" id="KAJ2970333.1"/>
    </source>
</evidence>